<name>A0ABW0Y662_9STRE</name>
<keyword evidence="2" id="KW-1185">Reference proteome</keyword>
<dbReference type="Proteomes" id="UP001596069">
    <property type="component" value="Unassembled WGS sequence"/>
</dbReference>
<accession>A0ABW0Y662</accession>
<evidence type="ECO:0000313" key="2">
    <source>
        <dbReference type="Proteomes" id="UP001596069"/>
    </source>
</evidence>
<comment type="caution">
    <text evidence="1">The sequence shown here is derived from an EMBL/GenBank/DDBJ whole genome shotgun (WGS) entry which is preliminary data.</text>
</comment>
<dbReference type="Pfam" id="PF06854">
    <property type="entry name" value="Phage_Gp15"/>
    <property type="match status" value="1"/>
</dbReference>
<evidence type="ECO:0000313" key="1">
    <source>
        <dbReference type="EMBL" id="MFC5681327.1"/>
    </source>
</evidence>
<proteinExistence type="predicted"/>
<protein>
    <submittedName>
        <fullName evidence="1">Gp15 family bacteriophage protein</fullName>
    </submittedName>
</protein>
<gene>
    <name evidence="1" type="ORF">ACFPTW_08535</name>
</gene>
<dbReference type="InterPro" id="IPR009660">
    <property type="entry name" value="Phage_A500_Gp15"/>
</dbReference>
<reference evidence="2" key="1">
    <citation type="journal article" date="2019" name="Int. J. Syst. Evol. Microbiol.">
        <title>The Global Catalogue of Microorganisms (GCM) 10K type strain sequencing project: providing services to taxonomists for standard genome sequencing and annotation.</title>
        <authorList>
            <consortium name="The Broad Institute Genomics Platform"/>
            <consortium name="The Broad Institute Genome Sequencing Center for Infectious Disease"/>
            <person name="Wu L."/>
            <person name="Ma J."/>
        </authorList>
    </citation>
    <scope>NUCLEOTIDE SEQUENCE [LARGE SCALE GENOMIC DNA]</scope>
    <source>
        <strain evidence="2">FCH23</strain>
    </source>
</reference>
<sequence>MVSSLRTQYGLSVYSNEFKNMKWKEFKALLAGLSGETPLGRIVQIRSEDDPKMLEVFSEGQHRIRNEWRLKLAKEKTEQDLTKVLEELKQAFIEMAK</sequence>
<dbReference type="EMBL" id="JBHSOK010000008">
    <property type="protein sequence ID" value="MFC5681327.1"/>
    <property type="molecule type" value="Genomic_DNA"/>
</dbReference>
<organism evidence="1 2">
    <name type="scientific">Streptococcus downii</name>
    <dbReference type="NCBI Taxonomy" id="1968889"/>
    <lineage>
        <taxon>Bacteria</taxon>
        <taxon>Bacillati</taxon>
        <taxon>Bacillota</taxon>
        <taxon>Bacilli</taxon>
        <taxon>Lactobacillales</taxon>
        <taxon>Streptococcaceae</taxon>
        <taxon>Streptococcus</taxon>
    </lineage>
</organism>
<dbReference type="RefSeq" id="WP_239665267.1">
    <property type="nucleotide sequence ID" value="NZ_JBHSOK010000008.1"/>
</dbReference>